<reference evidence="1" key="2">
    <citation type="journal article" date="2015" name="Data Brief">
        <title>Shoot transcriptome of the giant reed, Arundo donax.</title>
        <authorList>
            <person name="Barrero R.A."/>
            <person name="Guerrero F.D."/>
            <person name="Moolhuijzen P."/>
            <person name="Goolsby J.A."/>
            <person name="Tidwell J."/>
            <person name="Bellgard S.E."/>
            <person name="Bellgard M.I."/>
        </authorList>
    </citation>
    <scope>NUCLEOTIDE SEQUENCE</scope>
    <source>
        <tissue evidence="1">Shoot tissue taken approximately 20 cm above the soil surface</tissue>
    </source>
</reference>
<dbReference type="AlphaFoldDB" id="A0A0A9C4C7"/>
<proteinExistence type="predicted"/>
<name>A0A0A9C4C7_ARUDO</name>
<reference evidence="1" key="1">
    <citation type="submission" date="2014-09" db="EMBL/GenBank/DDBJ databases">
        <authorList>
            <person name="Magalhaes I.L.F."/>
            <person name="Oliveira U."/>
            <person name="Santos F.R."/>
            <person name="Vidigal T.H.D.A."/>
            <person name="Brescovit A.D."/>
            <person name="Santos A.J."/>
        </authorList>
    </citation>
    <scope>NUCLEOTIDE SEQUENCE</scope>
    <source>
        <tissue evidence="1">Shoot tissue taken approximately 20 cm above the soil surface</tissue>
    </source>
</reference>
<sequence length="46" mass="5176">MGDLKCSFLWMVGPNKWPHLSECLPPSPRSPPAIVALRLNTPPKRH</sequence>
<organism evidence="1">
    <name type="scientific">Arundo donax</name>
    <name type="common">Giant reed</name>
    <name type="synonym">Donax arundinaceus</name>
    <dbReference type="NCBI Taxonomy" id="35708"/>
    <lineage>
        <taxon>Eukaryota</taxon>
        <taxon>Viridiplantae</taxon>
        <taxon>Streptophyta</taxon>
        <taxon>Embryophyta</taxon>
        <taxon>Tracheophyta</taxon>
        <taxon>Spermatophyta</taxon>
        <taxon>Magnoliopsida</taxon>
        <taxon>Liliopsida</taxon>
        <taxon>Poales</taxon>
        <taxon>Poaceae</taxon>
        <taxon>PACMAD clade</taxon>
        <taxon>Arundinoideae</taxon>
        <taxon>Arundineae</taxon>
        <taxon>Arundo</taxon>
    </lineage>
</organism>
<protein>
    <submittedName>
        <fullName evidence="1">Uncharacterized protein</fullName>
    </submittedName>
</protein>
<accession>A0A0A9C4C7</accession>
<evidence type="ECO:0000313" key="1">
    <source>
        <dbReference type="EMBL" id="JAD69308.1"/>
    </source>
</evidence>
<dbReference type="EMBL" id="GBRH01228587">
    <property type="protein sequence ID" value="JAD69308.1"/>
    <property type="molecule type" value="Transcribed_RNA"/>
</dbReference>